<dbReference type="InterPro" id="IPR013766">
    <property type="entry name" value="Thioredoxin_domain"/>
</dbReference>
<evidence type="ECO:0000313" key="5">
    <source>
        <dbReference type="Proteomes" id="UP000633263"/>
    </source>
</evidence>
<keyword evidence="5" id="KW-1185">Reference proteome</keyword>
<dbReference type="SUPFAM" id="SSF52833">
    <property type="entry name" value="Thioredoxin-like"/>
    <property type="match status" value="1"/>
</dbReference>
<organism evidence="4 5">
    <name type="scientific">Halopseudomonas pertucinogena</name>
    <dbReference type="NCBI Taxonomy" id="86175"/>
    <lineage>
        <taxon>Bacteria</taxon>
        <taxon>Pseudomonadati</taxon>
        <taxon>Pseudomonadota</taxon>
        <taxon>Gammaproteobacteria</taxon>
        <taxon>Pseudomonadales</taxon>
        <taxon>Pseudomonadaceae</taxon>
        <taxon>Halopseudomonas</taxon>
    </lineage>
</organism>
<accession>A0ABQ2CQX2</accession>
<dbReference type="InterPro" id="IPR036249">
    <property type="entry name" value="Thioredoxin-like_sf"/>
</dbReference>
<keyword evidence="2" id="KW-0186">Copper</keyword>
<comment type="caution">
    <text evidence="4">The sequence shown here is derived from an EMBL/GenBank/DDBJ whole genome shotgun (WGS) entry which is preliminary data.</text>
</comment>
<evidence type="ECO:0000313" key="4">
    <source>
        <dbReference type="EMBL" id="GGJ04182.1"/>
    </source>
</evidence>
<protein>
    <submittedName>
        <fullName evidence="4">Cytochrome c oxidase assembly protein</fullName>
    </submittedName>
</protein>
<evidence type="ECO:0000256" key="1">
    <source>
        <dbReference type="ARBA" id="ARBA00010996"/>
    </source>
</evidence>
<dbReference type="Proteomes" id="UP000633263">
    <property type="component" value="Unassembled WGS sequence"/>
</dbReference>
<dbReference type="PROSITE" id="PS51352">
    <property type="entry name" value="THIOREDOXIN_2"/>
    <property type="match status" value="1"/>
</dbReference>
<sequence>MALSGVQKTVLVTVAAIALVVGLTVNKALRPAPLNEAELQAAGVYLFDAPRPVPDIRLTSSTGADWGRGDLEGQWNLLFFGYTFCPDICPTTMAELRQLTLSLPEEDRRQLQVTMISVDPNRDTPQQLHSYLSFFDAGFNGATGDPGELARLAQALSVAYIEPDTSEENYLVDHSGQVIMTDPQGRYVGFIRPPLRPAELSQLLPRIMAKAD</sequence>
<feature type="domain" description="Thioredoxin" evidence="3">
    <location>
        <begin position="47"/>
        <end position="209"/>
    </location>
</feature>
<comment type="similarity">
    <text evidence="1">Belongs to the SCO1/2 family.</text>
</comment>
<proteinExistence type="inferred from homology"/>
<gene>
    <name evidence="4" type="primary">senC</name>
    <name evidence="4" type="ORF">GCM10009083_21320</name>
</gene>
<dbReference type="Gene3D" id="3.40.30.10">
    <property type="entry name" value="Glutaredoxin"/>
    <property type="match status" value="1"/>
</dbReference>
<dbReference type="PANTHER" id="PTHR12151">
    <property type="entry name" value="ELECTRON TRANSPORT PROTIN SCO1/SENC FAMILY MEMBER"/>
    <property type="match status" value="1"/>
</dbReference>
<dbReference type="CDD" id="cd02968">
    <property type="entry name" value="SCO"/>
    <property type="match status" value="1"/>
</dbReference>
<evidence type="ECO:0000259" key="3">
    <source>
        <dbReference type="PROSITE" id="PS51352"/>
    </source>
</evidence>
<name>A0ABQ2CQX2_9GAMM</name>
<reference evidence="5" key="1">
    <citation type="journal article" date="2019" name="Int. J. Syst. Evol. Microbiol.">
        <title>The Global Catalogue of Microorganisms (GCM) 10K type strain sequencing project: providing services to taxonomists for standard genome sequencing and annotation.</title>
        <authorList>
            <consortium name="The Broad Institute Genomics Platform"/>
            <consortium name="The Broad Institute Genome Sequencing Center for Infectious Disease"/>
            <person name="Wu L."/>
            <person name="Ma J."/>
        </authorList>
    </citation>
    <scope>NUCLEOTIDE SEQUENCE [LARGE SCALE GENOMIC DNA]</scope>
    <source>
        <strain evidence="5">JCM 11590</strain>
    </source>
</reference>
<dbReference type="InterPro" id="IPR003782">
    <property type="entry name" value="SCO1/SenC"/>
</dbReference>
<evidence type="ECO:0000256" key="2">
    <source>
        <dbReference type="ARBA" id="ARBA00023008"/>
    </source>
</evidence>
<dbReference type="PANTHER" id="PTHR12151:SF25">
    <property type="entry name" value="LINALOOL DEHYDRATASE_ISOMERASE DOMAIN-CONTAINING PROTEIN"/>
    <property type="match status" value="1"/>
</dbReference>
<dbReference type="Pfam" id="PF02630">
    <property type="entry name" value="SCO1-SenC"/>
    <property type="match status" value="1"/>
</dbReference>
<dbReference type="EMBL" id="BMNN01000004">
    <property type="protein sequence ID" value="GGJ04182.1"/>
    <property type="molecule type" value="Genomic_DNA"/>
</dbReference>